<feature type="region of interest" description="Disordered" evidence="1">
    <location>
        <begin position="1"/>
        <end position="38"/>
    </location>
</feature>
<sequence>MIDLKKERLSQSTPSSPRLLPRRVRESASTSARGSATCSVPRVETLEVCDREPNDDSSSEDINWKERCLKLQMELHRNRAQATRTRDMLREKVSLAFSFSHDMKNIQHLLVFPNSK</sequence>
<name>A0ABD1DZE3_HYPHA</name>
<reference evidence="2 3" key="1">
    <citation type="submission" date="2024-05" db="EMBL/GenBank/DDBJ databases">
        <title>Genetic variation in Jamaican populations of the coffee berry borer (Hypothenemus hampei).</title>
        <authorList>
            <person name="Errbii M."/>
            <person name="Myrie A."/>
        </authorList>
    </citation>
    <scope>NUCLEOTIDE SEQUENCE [LARGE SCALE GENOMIC DNA]</scope>
    <source>
        <strain evidence="2">JA-Hopewell-2020-01-JO</strain>
        <tissue evidence="2">Whole body</tissue>
    </source>
</reference>
<dbReference type="EMBL" id="JBDJPC010000019">
    <property type="protein sequence ID" value="KAL1487762.1"/>
    <property type="molecule type" value="Genomic_DNA"/>
</dbReference>
<protein>
    <submittedName>
        <fullName evidence="2">Uncharacterized protein</fullName>
    </submittedName>
</protein>
<gene>
    <name evidence="2" type="ORF">ABEB36_015597</name>
</gene>
<dbReference type="AlphaFoldDB" id="A0ABD1DZE3"/>
<evidence type="ECO:0000313" key="2">
    <source>
        <dbReference type="EMBL" id="KAL1487762.1"/>
    </source>
</evidence>
<evidence type="ECO:0000313" key="3">
    <source>
        <dbReference type="Proteomes" id="UP001566132"/>
    </source>
</evidence>
<accession>A0ABD1DZE3</accession>
<proteinExistence type="predicted"/>
<feature type="compositionally biased region" description="Low complexity" evidence="1">
    <location>
        <begin position="10"/>
        <end position="19"/>
    </location>
</feature>
<feature type="compositionally biased region" description="Polar residues" evidence="1">
    <location>
        <begin position="28"/>
        <end position="38"/>
    </location>
</feature>
<dbReference type="Proteomes" id="UP001566132">
    <property type="component" value="Unassembled WGS sequence"/>
</dbReference>
<keyword evidence="3" id="KW-1185">Reference proteome</keyword>
<comment type="caution">
    <text evidence="2">The sequence shown here is derived from an EMBL/GenBank/DDBJ whole genome shotgun (WGS) entry which is preliminary data.</text>
</comment>
<organism evidence="2 3">
    <name type="scientific">Hypothenemus hampei</name>
    <name type="common">Coffee berry borer</name>
    <dbReference type="NCBI Taxonomy" id="57062"/>
    <lineage>
        <taxon>Eukaryota</taxon>
        <taxon>Metazoa</taxon>
        <taxon>Ecdysozoa</taxon>
        <taxon>Arthropoda</taxon>
        <taxon>Hexapoda</taxon>
        <taxon>Insecta</taxon>
        <taxon>Pterygota</taxon>
        <taxon>Neoptera</taxon>
        <taxon>Endopterygota</taxon>
        <taxon>Coleoptera</taxon>
        <taxon>Polyphaga</taxon>
        <taxon>Cucujiformia</taxon>
        <taxon>Curculionidae</taxon>
        <taxon>Scolytinae</taxon>
        <taxon>Hypothenemus</taxon>
    </lineage>
</organism>
<evidence type="ECO:0000256" key="1">
    <source>
        <dbReference type="SAM" id="MobiDB-lite"/>
    </source>
</evidence>